<evidence type="ECO:0000259" key="1">
    <source>
        <dbReference type="Pfam" id="PF17787"/>
    </source>
</evidence>
<dbReference type="Gene3D" id="2.30.29.240">
    <property type="match status" value="1"/>
</dbReference>
<feature type="domain" description="PLC-beta PH" evidence="1">
    <location>
        <begin position="18"/>
        <end position="152"/>
    </location>
</feature>
<sequence length="220" mass="24779">MSPVKTGVHTVSLRKPDVAEFLRNGERFYKVEESAEQSDSSFVTLRLDPKGHVIYWSNLIQSLKGHLDISIVLDVRHGKYAKLPKNSERLKKMLAGTFVTPASAFTDSFLTIVHGCDFAAPSYTTFIANSPTTAEKWSEMMFKIATNLLSLNGSAMHFIERAHANLLYARSYYLRYGALQGEYLLTNEIVKMIVPSEKNTEERKMVEAAIKSAEFCEKAK</sequence>
<dbReference type="InterPro" id="IPR037862">
    <property type="entry name" value="PLC-beta_PH"/>
</dbReference>
<accession>A0A914WDF4</accession>
<proteinExistence type="predicted"/>
<dbReference type="AlphaFoldDB" id="A0A914WDF4"/>
<evidence type="ECO:0000313" key="2">
    <source>
        <dbReference type="Proteomes" id="UP000887566"/>
    </source>
</evidence>
<dbReference type="Pfam" id="PF17787">
    <property type="entry name" value="PH_14"/>
    <property type="match status" value="1"/>
</dbReference>
<reference evidence="3" key="1">
    <citation type="submission" date="2022-11" db="UniProtKB">
        <authorList>
            <consortium name="WormBaseParasite"/>
        </authorList>
    </citation>
    <scope>IDENTIFICATION</scope>
</reference>
<dbReference type="SUPFAM" id="SSF50729">
    <property type="entry name" value="PH domain-like"/>
    <property type="match status" value="1"/>
</dbReference>
<name>A0A914WDF4_9BILA</name>
<evidence type="ECO:0000313" key="3">
    <source>
        <dbReference type="WBParaSite" id="PSAMB.scaffold384size53686.g5310.t1"/>
    </source>
</evidence>
<organism evidence="2 3">
    <name type="scientific">Plectus sambesii</name>
    <dbReference type="NCBI Taxonomy" id="2011161"/>
    <lineage>
        <taxon>Eukaryota</taxon>
        <taxon>Metazoa</taxon>
        <taxon>Ecdysozoa</taxon>
        <taxon>Nematoda</taxon>
        <taxon>Chromadorea</taxon>
        <taxon>Plectida</taxon>
        <taxon>Plectina</taxon>
        <taxon>Plectoidea</taxon>
        <taxon>Plectidae</taxon>
        <taxon>Plectus</taxon>
    </lineage>
</organism>
<dbReference type="Proteomes" id="UP000887566">
    <property type="component" value="Unplaced"/>
</dbReference>
<keyword evidence="2" id="KW-1185">Reference proteome</keyword>
<dbReference type="WBParaSite" id="PSAMB.scaffold384size53686.g5310.t1">
    <property type="protein sequence ID" value="PSAMB.scaffold384size53686.g5310.t1"/>
    <property type="gene ID" value="PSAMB.scaffold384size53686.g5310"/>
</dbReference>
<protein>
    <submittedName>
        <fullName evidence="3">PLC-beta PH domain-containing protein</fullName>
    </submittedName>
</protein>